<dbReference type="InterPro" id="IPR036196">
    <property type="entry name" value="Ptyr_pPase_sf"/>
</dbReference>
<protein>
    <recommendedName>
        <fullName evidence="1">Phosphotyrosine protein phosphatase I domain-containing protein</fullName>
    </recommendedName>
</protein>
<evidence type="ECO:0000259" key="1">
    <source>
        <dbReference type="SMART" id="SM00226"/>
    </source>
</evidence>
<feature type="domain" description="Phosphotyrosine protein phosphatase I" evidence="1">
    <location>
        <begin position="67"/>
        <end position="234"/>
    </location>
</feature>
<dbReference type="EMBL" id="HBHW01039416">
    <property type="protein sequence ID" value="CAE0062231.1"/>
    <property type="molecule type" value="Transcribed_RNA"/>
</dbReference>
<dbReference type="SUPFAM" id="SSF52788">
    <property type="entry name" value="Phosphotyrosine protein phosphatases I"/>
    <property type="match status" value="1"/>
</dbReference>
<dbReference type="EMBL" id="HBHW01039417">
    <property type="protein sequence ID" value="CAE0062232.1"/>
    <property type="molecule type" value="Transcribed_RNA"/>
</dbReference>
<evidence type="ECO:0000313" key="3">
    <source>
        <dbReference type="EMBL" id="CAE0062232.1"/>
    </source>
</evidence>
<dbReference type="Gene3D" id="3.40.50.2300">
    <property type="match status" value="1"/>
</dbReference>
<gene>
    <name evidence="2" type="ORF">RMAR00112_LOCUS30301</name>
    <name evidence="3" type="ORF">RMAR00112_LOCUS30302</name>
    <name evidence="4" type="ORF">RMAR00112_LOCUS30311</name>
</gene>
<dbReference type="EMBL" id="HBHW01039426">
    <property type="protein sequence ID" value="CAE0062241.1"/>
    <property type="molecule type" value="Transcribed_RNA"/>
</dbReference>
<dbReference type="Pfam" id="PF01451">
    <property type="entry name" value="LMWPc"/>
    <property type="match status" value="1"/>
</dbReference>
<dbReference type="PANTHER" id="PTHR47439:SF1">
    <property type="entry name" value="ACID PHOSPHATASE"/>
    <property type="match status" value="1"/>
</dbReference>
<dbReference type="PANTHER" id="PTHR47439">
    <property type="entry name" value="LOW MOLECULAR WEIGHT PHOSPHOTYROSINE PROTEIN PHOSPHATASE-RELATED"/>
    <property type="match status" value="1"/>
</dbReference>
<dbReference type="InterPro" id="IPR023485">
    <property type="entry name" value="Ptyr_pPase"/>
</dbReference>
<proteinExistence type="predicted"/>
<dbReference type="AlphaFoldDB" id="A0A7S3A8J4"/>
<evidence type="ECO:0000313" key="4">
    <source>
        <dbReference type="EMBL" id="CAE0062241.1"/>
    </source>
</evidence>
<accession>A0A7S3A8J4</accession>
<dbReference type="CDD" id="cd16343">
    <property type="entry name" value="LMWPTP"/>
    <property type="match status" value="1"/>
</dbReference>
<name>A0A7S3A8J4_9RHOD</name>
<organism evidence="4">
    <name type="scientific">Rhodosorus marinus</name>
    <dbReference type="NCBI Taxonomy" id="101924"/>
    <lineage>
        <taxon>Eukaryota</taxon>
        <taxon>Rhodophyta</taxon>
        <taxon>Stylonematophyceae</taxon>
        <taxon>Stylonematales</taxon>
        <taxon>Stylonemataceae</taxon>
        <taxon>Rhodosorus</taxon>
    </lineage>
</organism>
<sequence>MRLTPSPGSSRRQAGFWTADTDWIVGESQPFRSLDYSRLFFLVMAFVPSAFSLGPRRRGVRMSSSQSSVLFVCLGNICRSPTAEAMFKTVVEREGKAATYEIDSCGTGGGNPDWFTEGGWSYHEGDSSDSRMMQTAAKRGIALTSRSRPLNKEDLEKFDRIIGMDSSNYKEIMKAAQYWGPEYLDLAKQKTSLMLDYSSNSKGKPVPDPYYGGPDGFEKVLDLLDEACDGLLDDMEAAGRKSAEE</sequence>
<dbReference type="InterPro" id="IPR052995">
    <property type="entry name" value="LMW-PTP"/>
</dbReference>
<dbReference type="SMART" id="SM00226">
    <property type="entry name" value="LMWPc"/>
    <property type="match status" value="1"/>
</dbReference>
<evidence type="ECO:0000313" key="2">
    <source>
        <dbReference type="EMBL" id="CAE0062231.1"/>
    </source>
</evidence>
<reference evidence="4" key="1">
    <citation type="submission" date="2021-01" db="EMBL/GenBank/DDBJ databases">
        <authorList>
            <person name="Corre E."/>
            <person name="Pelletier E."/>
            <person name="Niang G."/>
            <person name="Scheremetjew M."/>
            <person name="Finn R."/>
            <person name="Kale V."/>
            <person name="Holt S."/>
            <person name="Cochrane G."/>
            <person name="Meng A."/>
            <person name="Brown T."/>
            <person name="Cohen L."/>
        </authorList>
    </citation>
    <scope>NUCLEOTIDE SEQUENCE</scope>
    <source>
        <strain evidence="4">CCMP 769</strain>
    </source>
</reference>